<reference evidence="2" key="1">
    <citation type="submission" date="2020-05" db="EMBL/GenBank/DDBJ databases">
        <authorList>
            <person name="Chiriac C."/>
            <person name="Salcher M."/>
            <person name="Ghai R."/>
            <person name="Kavagutti S V."/>
        </authorList>
    </citation>
    <scope>NUCLEOTIDE SEQUENCE</scope>
</reference>
<evidence type="ECO:0000313" key="2">
    <source>
        <dbReference type="EMBL" id="CAB5217083.1"/>
    </source>
</evidence>
<name>A0A6J7WLX4_9CAUD</name>
<feature type="compositionally biased region" description="Basic residues" evidence="1">
    <location>
        <begin position="1"/>
        <end position="12"/>
    </location>
</feature>
<accession>A0A6J7WLX4</accession>
<gene>
    <name evidence="2" type="ORF">UFOVP199_51</name>
</gene>
<evidence type="ECO:0000256" key="1">
    <source>
        <dbReference type="SAM" id="MobiDB-lite"/>
    </source>
</evidence>
<feature type="region of interest" description="Disordered" evidence="1">
    <location>
        <begin position="146"/>
        <end position="185"/>
    </location>
</feature>
<proteinExistence type="predicted"/>
<protein>
    <submittedName>
        <fullName evidence="2">Uncharacterized protein</fullName>
    </submittedName>
</protein>
<organism evidence="2">
    <name type="scientific">uncultured Caudovirales phage</name>
    <dbReference type="NCBI Taxonomy" id="2100421"/>
    <lineage>
        <taxon>Viruses</taxon>
        <taxon>Duplodnaviria</taxon>
        <taxon>Heunggongvirae</taxon>
        <taxon>Uroviricota</taxon>
        <taxon>Caudoviricetes</taxon>
        <taxon>Peduoviridae</taxon>
        <taxon>Maltschvirus</taxon>
        <taxon>Maltschvirus maltsch</taxon>
    </lineage>
</organism>
<sequence length="185" mass="20533">MNKVHRPGHRPGRIPNTPRAHPLGDRPTVPTPIGGDRTVPRKHRPEAPSGKPKKKPTPTQLKIIQNTGKVTERRTSNKAQKRTCPKCRQTILAGLDAPTCALDVNLDPTPLDRPQQLAAIIIRAHIYDINQTGHINWRHPTEIINRPPPPGTTRHLTHSCGQTITNNNPTPPPTPQPDTNERPPF</sequence>
<feature type="region of interest" description="Disordered" evidence="1">
    <location>
        <begin position="1"/>
        <end position="62"/>
    </location>
</feature>
<dbReference type="EMBL" id="LR798244">
    <property type="protein sequence ID" value="CAB5217083.1"/>
    <property type="molecule type" value="Genomic_DNA"/>
</dbReference>